<organism evidence="4">
    <name type="scientific">marine metagenome</name>
    <dbReference type="NCBI Taxonomy" id="408172"/>
    <lineage>
        <taxon>unclassified sequences</taxon>
        <taxon>metagenomes</taxon>
        <taxon>ecological metagenomes</taxon>
    </lineage>
</organism>
<dbReference type="PANTHER" id="PTHR43391:SF86">
    <property type="entry name" value="SHORT-CHAIN DEHYDROGENASE_REDUCTASE FAMILY PROTEIN"/>
    <property type="match status" value="1"/>
</dbReference>
<dbReference type="PANTHER" id="PTHR43391">
    <property type="entry name" value="RETINOL DEHYDROGENASE-RELATED"/>
    <property type="match status" value="1"/>
</dbReference>
<comment type="similarity">
    <text evidence="1">Belongs to the short-chain dehydrogenases/reductases (SDR) family.</text>
</comment>
<sequence>MMPLAERVIMISGASRGIGLAVARRLLHAGARLSLGVRDKAAAEDALGAGNAQAVSYFPYSAVDPESAENWIAGTLETFGRLDGLVNNAGVSGPPFALTDADETGLDEMWAVNVKGPMRLTRLALPHLAGSGAGRVVNIASLSGKRVKNDNVGYSMTKFALIALTHATRREGWTQGIRATAICPSFVHTDMTAGVEGVPPSDMIQPDDLAELVVTALTLPNNAVVAEVLVNYRLEDMF</sequence>
<dbReference type="Pfam" id="PF00106">
    <property type="entry name" value="adh_short"/>
    <property type="match status" value="1"/>
</dbReference>
<dbReference type="AlphaFoldDB" id="A0A381VX24"/>
<keyword evidence="2" id="KW-0560">Oxidoreductase</keyword>
<dbReference type="InterPro" id="IPR036291">
    <property type="entry name" value="NAD(P)-bd_dom_sf"/>
</dbReference>
<dbReference type="PROSITE" id="PS00061">
    <property type="entry name" value="ADH_SHORT"/>
    <property type="match status" value="1"/>
</dbReference>
<dbReference type="InterPro" id="IPR002347">
    <property type="entry name" value="SDR_fam"/>
</dbReference>
<dbReference type="PRINTS" id="PR00080">
    <property type="entry name" value="SDRFAMILY"/>
</dbReference>
<dbReference type="GO" id="GO:0016491">
    <property type="term" value="F:oxidoreductase activity"/>
    <property type="evidence" value="ECO:0007669"/>
    <property type="project" value="UniProtKB-KW"/>
</dbReference>
<evidence type="ECO:0000259" key="3">
    <source>
        <dbReference type="SMART" id="SM00822"/>
    </source>
</evidence>
<gene>
    <name evidence="4" type="ORF">METZ01_LOCUS97505</name>
</gene>
<dbReference type="SUPFAM" id="SSF51735">
    <property type="entry name" value="NAD(P)-binding Rossmann-fold domains"/>
    <property type="match status" value="1"/>
</dbReference>
<dbReference type="Gene3D" id="3.40.50.720">
    <property type="entry name" value="NAD(P)-binding Rossmann-like Domain"/>
    <property type="match status" value="1"/>
</dbReference>
<name>A0A381VX24_9ZZZZ</name>
<reference evidence="4" key="1">
    <citation type="submission" date="2018-05" db="EMBL/GenBank/DDBJ databases">
        <authorList>
            <person name="Lanie J.A."/>
            <person name="Ng W.-L."/>
            <person name="Kazmierczak K.M."/>
            <person name="Andrzejewski T.M."/>
            <person name="Davidsen T.M."/>
            <person name="Wayne K.J."/>
            <person name="Tettelin H."/>
            <person name="Glass J.I."/>
            <person name="Rusch D."/>
            <person name="Podicherti R."/>
            <person name="Tsui H.-C.T."/>
            <person name="Winkler M.E."/>
        </authorList>
    </citation>
    <scope>NUCLEOTIDE SEQUENCE</scope>
</reference>
<dbReference type="PRINTS" id="PR00081">
    <property type="entry name" value="GDHRDH"/>
</dbReference>
<dbReference type="InterPro" id="IPR020904">
    <property type="entry name" value="Sc_DH/Rdtase_CS"/>
</dbReference>
<proteinExistence type="inferred from homology"/>
<dbReference type="EMBL" id="UINC01010001">
    <property type="protein sequence ID" value="SVA44651.1"/>
    <property type="molecule type" value="Genomic_DNA"/>
</dbReference>
<evidence type="ECO:0000256" key="2">
    <source>
        <dbReference type="ARBA" id="ARBA00023002"/>
    </source>
</evidence>
<evidence type="ECO:0000256" key="1">
    <source>
        <dbReference type="ARBA" id="ARBA00006484"/>
    </source>
</evidence>
<dbReference type="GO" id="GO:0005829">
    <property type="term" value="C:cytosol"/>
    <property type="evidence" value="ECO:0007669"/>
    <property type="project" value="TreeGrafter"/>
</dbReference>
<dbReference type="InterPro" id="IPR057326">
    <property type="entry name" value="KR_dom"/>
</dbReference>
<accession>A0A381VX24</accession>
<dbReference type="SMART" id="SM00822">
    <property type="entry name" value="PKS_KR"/>
    <property type="match status" value="1"/>
</dbReference>
<feature type="domain" description="Ketoreductase" evidence="3">
    <location>
        <begin position="7"/>
        <end position="185"/>
    </location>
</feature>
<evidence type="ECO:0000313" key="4">
    <source>
        <dbReference type="EMBL" id="SVA44651.1"/>
    </source>
</evidence>
<protein>
    <recommendedName>
        <fullName evidence="3">Ketoreductase domain-containing protein</fullName>
    </recommendedName>
</protein>